<organism evidence="2 3">
    <name type="scientific">Lithospermum erythrorhizon</name>
    <name type="common">Purple gromwell</name>
    <name type="synonym">Lithospermum officinale var. erythrorhizon</name>
    <dbReference type="NCBI Taxonomy" id="34254"/>
    <lineage>
        <taxon>Eukaryota</taxon>
        <taxon>Viridiplantae</taxon>
        <taxon>Streptophyta</taxon>
        <taxon>Embryophyta</taxon>
        <taxon>Tracheophyta</taxon>
        <taxon>Spermatophyta</taxon>
        <taxon>Magnoliopsida</taxon>
        <taxon>eudicotyledons</taxon>
        <taxon>Gunneridae</taxon>
        <taxon>Pentapetalae</taxon>
        <taxon>asterids</taxon>
        <taxon>lamiids</taxon>
        <taxon>Boraginales</taxon>
        <taxon>Boraginaceae</taxon>
        <taxon>Boraginoideae</taxon>
        <taxon>Lithospermeae</taxon>
        <taxon>Lithospermum</taxon>
    </lineage>
</organism>
<dbReference type="AlphaFoldDB" id="A0AAV3P5J7"/>
<comment type="caution">
    <text evidence="2">The sequence shown here is derived from an EMBL/GenBank/DDBJ whole genome shotgun (WGS) entry which is preliminary data.</text>
</comment>
<dbReference type="Proteomes" id="UP001454036">
    <property type="component" value="Unassembled WGS sequence"/>
</dbReference>
<dbReference type="EMBL" id="BAABME010000937">
    <property type="protein sequence ID" value="GAA0146483.1"/>
    <property type="molecule type" value="Genomic_DNA"/>
</dbReference>
<keyword evidence="3" id="KW-1185">Reference proteome</keyword>
<protein>
    <submittedName>
        <fullName evidence="2">Uncharacterized protein</fullName>
    </submittedName>
</protein>
<evidence type="ECO:0000256" key="1">
    <source>
        <dbReference type="SAM" id="MobiDB-lite"/>
    </source>
</evidence>
<gene>
    <name evidence="2" type="ORF">LIER_06420</name>
</gene>
<reference evidence="2 3" key="1">
    <citation type="submission" date="2024-01" db="EMBL/GenBank/DDBJ databases">
        <title>The complete chloroplast genome sequence of Lithospermum erythrorhizon: insights into the phylogenetic relationship among Boraginaceae species and the maternal lineages of purple gromwells.</title>
        <authorList>
            <person name="Okada T."/>
            <person name="Watanabe K."/>
        </authorList>
    </citation>
    <scope>NUCLEOTIDE SEQUENCE [LARGE SCALE GENOMIC DNA]</scope>
</reference>
<evidence type="ECO:0000313" key="2">
    <source>
        <dbReference type="EMBL" id="GAA0146483.1"/>
    </source>
</evidence>
<sequence length="112" mass="12360">MESKISNKPGVSTRAQSALEGIEDATIPLTQANPPKRPSKAHRMKTSTEARAEDLDPQPSSGQREKYVREKCDIDPVQEGTRQNKSHHTLLLRTSTVIKPGKAHRLIDPVGI</sequence>
<proteinExistence type="predicted"/>
<feature type="compositionally biased region" description="Polar residues" evidence="1">
    <location>
        <begin position="1"/>
        <end position="16"/>
    </location>
</feature>
<evidence type="ECO:0000313" key="3">
    <source>
        <dbReference type="Proteomes" id="UP001454036"/>
    </source>
</evidence>
<name>A0AAV3P5J7_LITER</name>
<accession>A0AAV3P5J7</accession>
<feature type="region of interest" description="Disordered" evidence="1">
    <location>
        <begin position="1"/>
        <end position="69"/>
    </location>
</feature>